<dbReference type="PANTHER" id="PTHR35041:SF6">
    <property type="entry name" value="FORMYLMETHIONINE DEFORMYLASE-LIKE PROTEIN-RELATED"/>
    <property type="match status" value="1"/>
</dbReference>
<dbReference type="STRING" id="363999.A0A439D362"/>
<evidence type="ECO:0000313" key="3">
    <source>
        <dbReference type="Proteomes" id="UP000286045"/>
    </source>
</evidence>
<keyword evidence="3" id="KW-1185">Reference proteome</keyword>
<keyword evidence="1" id="KW-0812">Transmembrane</keyword>
<sequence length="594" mass="64394">MANSFKMLWRAPASILGGLLAGVLISVGHHLYYVSIEGSSSEGDRIIAGYRLSNQSFSTAVGTAFAFVVRAFLLFAVGAAYVQVFWQAATHARKANTLEQIDAMFSILSNPFAFRRGSAWWKYPMLLLIALIAWLLPIAFTIPPASLSVVVAPVTTWALETVPNFDFSSLRYAASLPQGPVNPGREIGYAYSGPSAEVQNVANAVASGGTILSITPPAANSSWELDFYGPSLNCHAVDDDSARLRIESTLANWLWNQSFHDGGDRNCYTPKGYLAWSPSFVYVAVLPDLFEFGGDGEAICDRANLTTQSQPLGPGNTTLLKCDLHNSSYHAAFNYESGEQSVAVQAEQREAVSTLEWVFAPNITEMGPNIFNVTLLRQLSYTAIADAFYQVLRGSVSNNVNNNLKADTNVISTVLLNTPELSFISSQSNLQTLLWQANSSRGQSLSSPQNVPLGKSLQNSMEETFQNITISLLSSELLQPNMTSEYAPSMPNVTTTRYEPIFQYAPRQLWIAYGVAIGVSAVGSVFGLLAVFLNRANYSNDFSSVYRTAYSSGLDTVIQPDDMKATDPLPRYLAKAALYITNATPAPAPAVCAG</sequence>
<evidence type="ECO:0000256" key="1">
    <source>
        <dbReference type="SAM" id="Phobius"/>
    </source>
</evidence>
<evidence type="ECO:0000313" key="2">
    <source>
        <dbReference type="EMBL" id="RWA08880.1"/>
    </source>
</evidence>
<keyword evidence="1" id="KW-0472">Membrane</keyword>
<proteinExistence type="predicted"/>
<dbReference type="EMBL" id="RYZI01000180">
    <property type="protein sequence ID" value="RWA08880.1"/>
    <property type="molecule type" value="Genomic_DNA"/>
</dbReference>
<keyword evidence="1" id="KW-1133">Transmembrane helix</keyword>
<feature type="transmembrane region" description="Helical" evidence="1">
    <location>
        <begin position="123"/>
        <end position="142"/>
    </location>
</feature>
<feature type="transmembrane region" description="Helical" evidence="1">
    <location>
        <begin position="12"/>
        <end position="32"/>
    </location>
</feature>
<organism evidence="2 3">
    <name type="scientific">Xylaria grammica</name>
    <dbReference type="NCBI Taxonomy" id="363999"/>
    <lineage>
        <taxon>Eukaryota</taxon>
        <taxon>Fungi</taxon>
        <taxon>Dikarya</taxon>
        <taxon>Ascomycota</taxon>
        <taxon>Pezizomycotina</taxon>
        <taxon>Sordariomycetes</taxon>
        <taxon>Xylariomycetidae</taxon>
        <taxon>Xylariales</taxon>
        <taxon>Xylariaceae</taxon>
        <taxon>Xylaria</taxon>
    </lineage>
</organism>
<gene>
    <name evidence="2" type="ORF">EKO27_g6239</name>
</gene>
<dbReference type="AlphaFoldDB" id="A0A439D362"/>
<feature type="transmembrane region" description="Helical" evidence="1">
    <location>
        <begin position="64"/>
        <end position="86"/>
    </location>
</feature>
<protein>
    <submittedName>
        <fullName evidence="2">Uncharacterized protein</fullName>
    </submittedName>
</protein>
<dbReference type="PANTHER" id="PTHR35041">
    <property type="entry name" value="MEDIATOR OF RNA POLYMERASE II TRANSCRIPTION SUBUNIT 1"/>
    <property type="match status" value="1"/>
</dbReference>
<accession>A0A439D362</accession>
<feature type="transmembrane region" description="Helical" evidence="1">
    <location>
        <begin position="510"/>
        <end position="533"/>
    </location>
</feature>
<dbReference type="Proteomes" id="UP000286045">
    <property type="component" value="Unassembled WGS sequence"/>
</dbReference>
<name>A0A439D362_9PEZI</name>
<reference evidence="2 3" key="1">
    <citation type="submission" date="2018-12" db="EMBL/GenBank/DDBJ databases">
        <title>Draft genome sequence of Xylaria grammica IHI A82.</title>
        <authorList>
            <person name="Buettner E."/>
            <person name="Kellner H."/>
        </authorList>
    </citation>
    <scope>NUCLEOTIDE SEQUENCE [LARGE SCALE GENOMIC DNA]</scope>
    <source>
        <strain evidence="2 3">IHI A82</strain>
    </source>
</reference>
<comment type="caution">
    <text evidence="2">The sequence shown here is derived from an EMBL/GenBank/DDBJ whole genome shotgun (WGS) entry which is preliminary data.</text>
</comment>